<sequence length="105" mass="12056">MQFDLIPELWAVLRKFFQRLRHLTTAQSQSGARACWKLVTSSLVDQHRIQAPKTVPLWGGRGKVLHPEWHPISYIVHYTGDMVPFGTQMMYNPLNSAPLRAARDS</sequence>
<protein>
    <submittedName>
        <fullName evidence="1">Uncharacterized protein</fullName>
    </submittedName>
</protein>
<dbReference type="EMBL" id="FR904940">
    <property type="protein sequence ID" value="CDQ73955.1"/>
    <property type="molecule type" value="Genomic_DNA"/>
</dbReference>
<organism evidence="1 2">
    <name type="scientific">Oncorhynchus mykiss</name>
    <name type="common">Rainbow trout</name>
    <name type="synonym">Salmo gairdneri</name>
    <dbReference type="NCBI Taxonomy" id="8022"/>
    <lineage>
        <taxon>Eukaryota</taxon>
        <taxon>Metazoa</taxon>
        <taxon>Chordata</taxon>
        <taxon>Craniata</taxon>
        <taxon>Vertebrata</taxon>
        <taxon>Euteleostomi</taxon>
        <taxon>Actinopterygii</taxon>
        <taxon>Neopterygii</taxon>
        <taxon>Teleostei</taxon>
        <taxon>Protacanthopterygii</taxon>
        <taxon>Salmoniformes</taxon>
        <taxon>Salmonidae</taxon>
        <taxon>Salmoninae</taxon>
        <taxon>Oncorhynchus</taxon>
    </lineage>
</organism>
<evidence type="ECO:0000313" key="1">
    <source>
        <dbReference type="EMBL" id="CDQ73955.1"/>
    </source>
</evidence>
<evidence type="ECO:0000313" key="2">
    <source>
        <dbReference type="Proteomes" id="UP000193380"/>
    </source>
</evidence>
<gene>
    <name evidence="1" type="ORF">GSONMT00049553001</name>
</gene>
<dbReference type="Proteomes" id="UP000193380">
    <property type="component" value="Unassembled WGS sequence"/>
</dbReference>
<accession>A0A060XAS2</accession>
<reference evidence="1" key="1">
    <citation type="journal article" date="2014" name="Nat. Commun.">
        <title>The rainbow trout genome provides novel insights into evolution after whole-genome duplication in vertebrates.</title>
        <authorList>
            <person name="Berthelot C."/>
            <person name="Brunet F."/>
            <person name="Chalopin D."/>
            <person name="Juanchich A."/>
            <person name="Bernard M."/>
            <person name="Noel B."/>
            <person name="Bento P."/>
            <person name="Da Silva C."/>
            <person name="Labadie K."/>
            <person name="Alberti A."/>
            <person name="Aury J.M."/>
            <person name="Louis A."/>
            <person name="Dehais P."/>
            <person name="Bardou P."/>
            <person name="Montfort J."/>
            <person name="Klopp C."/>
            <person name="Cabau C."/>
            <person name="Gaspin C."/>
            <person name="Thorgaard G.H."/>
            <person name="Boussaha M."/>
            <person name="Quillet E."/>
            <person name="Guyomard R."/>
            <person name="Galiana D."/>
            <person name="Bobe J."/>
            <person name="Volff J.N."/>
            <person name="Genet C."/>
            <person name="Wincker P."/>
            <person name="Jaillon O."/>
            <person name="Roest Crollius H."/>
            <person name="Guiguen Y."/>
        </authorList>
    </citation>
    <scope>NUCLEOTIDE SEQUENCE [LARGE SCALE GENOMIC DNA]</scope>
</reference>
<name>A0A060XAS2_ONCMY</name>
<dbReference type="PaxDb" id="8022-A0A060XAS2"/>
<reference evidence="1" key="2">
    <citation type="submission" date="2014-03" db="EMBL/GenBank/DDBJ databases">
        <authorList>
            <person name="Genoscope - CEA"/>
        </authorList>
    </citation>
    <scope>NUCLEOTIDE SEQUENCE</scope>
</reference>
<dbReference type="AlphaFoldDB" id="A0A060XAS2"/>
<proteinExistence type="predicted"/>